<evidence type="ECO:0000256" key="4">
    <source>
        <dbReference type="ARBA" id="ARBA00035287"/>
    </source>
</evidence>
<dbReference type="GO" id="GO:0006412">
    <property type="term" value="P:translation"/>
    <property type="evidence" value="ECO:0007669"/>
    <property type="project" value="UniProtKB-UniRule"/>
</dbReference>
<dbReference type="GO" id="GO:0009507">
    <property type="term" value="C:chloroplast"/>
    <property type="evidence" value="ECO:0007669"/>
    <property type="project" value="UniProtKB-SubCell"/>
</dbReference>
<dbReference type="GO" id="GO:0003735">
    <property type="term" value="F:structural constituent of ribosome"/>
    <property type="evidence" value="ECO:0007669"/>
    <property type="project" value="InterPro"/>
</dbReference>
<keyword evidence="5" id="KW-0699">rRNA-binding</keyword>
<evidence type="ECO:0000256" key="2">
    <source>
        <dbReference type="ARBA" id="ARBA00022980"/>
    </source>
</evidence>
<dbReference type="InterPro" id="IPR012678">
    <property type="entry name" value="Ribosomal_uL23/eL15/eS24_sf"/>
</dbReference>
<dbReference type="PANTHER" id="PTHR11620">
    <property type="entry name" value="60S RIBOSOMAL PROTEIN L23A"/>
    <property type="match status" value="1"/>
</dbReference>
<dbReference type="GO" id="GO:0005840">
    <property type="term" value="C:ribosome"/>
    <property type="evidence" value="ECO:0007669"/>
    <property type="project" value="UniProtKB-KW"/>
</dbReference>
<dbReference type="SUPFAM" id="SSF54189">
    <property type="entry name" value="Ribosomal proteins S24e, L23 and L15e"/>
    <property type="match status" value="1"/>
</dbReference>
<comment type="similarity">
    <text evidence="1 5">Belongs to the universal ribosomal protein uL23 family.</text>
</comment>
<accession>A0A097KQZ7</accession>
<name>A0A097KQZ7_9CHLO</name>
<organism evidence="6">
    <name type="scientific">Elliptochloris bilobata</name>
    <dbReference type="NCBI Taxonomy" id="381761"/>
    <lineage>
        <taxon>Eukaryota</taxon>
        <taxon>Viridiplantae</taxon>
        <taxon>Chlorophyta</taxon>
        <taxon>core chlorophytes</taxon>
        <taxon>Trebouxiophyceae</taxon>
        <taxon>Trebouxiophyceae incertae sedis</taxon>
        <taxon>Elliptochloris clade</taxon>
        <taxon>Elliptochloris</taxon>
    </lineage>
</organism>
<dbReference type="Pfam" id="PF00276">
    <property type="entry name" value="Ribosomal_L23"/>
    <property type="match status" value="1"/>
</dbReference>
<evidence type="ECO:0000256" key="5">
    <source>
        <dbReference type="HAMAP-Rule" id="MF_01369"/>
    </source>
</evidence>
<geneLocation type="chloroplast" evidence="6"/>
<protein>
    <recommendedName>
        <fullName evidence="4 5">Large ribosomal subunit protein uL23c</fullName>
    </recommendedName>
</protein>
<keyword evidence="6" id="KW-0934">Plastid</keyword>
<keyword evidence="3 5" id="KW-0687">Ribonucleoprotein</keyword>
<dbReference type="InterPro" id="IPR013025">
    <property type="entry name" value="Ribosomal_uL23-like"/>
</dbReference>
<comment type="function">
    <text evidence="5">Binds to 23S rRNA.</text>
</comment>
<proteinExistence type="inferred from homology"/>
<dbReference type="GO" id="GO:0019843">
    <property type="term" value="F:rRNA binding"/>
    <property type="evidence" value="ECO:0007669"/>
    <property type="project" value="UniProtKB-UniRule"/>
</dbReference>
<comment type="subcellular location">
    <subcellularLocation>
        <location evidence="5">Plastid</location>
        <location evidence="5">Chloroplast</location>
    </subcellularLocation>
</comment>
<dbReference type="InterPro" id="IPR012677">
    <property type="entry name" value="Nucleotide-bd_a/b_plait_sf"/>
</dbReference>
<dbReference type="HAMAP" id="MF_01369_B">
    <property type="entry name" value="Ribosomal_uL23_B"/>
    <property type="match status" value="1"/>
</dbReference>
<gene>
    <name evidence="5 6" type="primary">rpl23</name>
</gene>
<dbReference type="GeneID" id="22161246"/>
<evidence type="ECO:0000256" key="3">
    <source>
        <dbReference type="ARBA" id="ARBA00023274"/>
    </source>
</evidence>
<reference evidence="6" key="1">
    <citation type="journal article" date="2014" name="BMC Evol. Biol.">
        <title>Chloroplast phylogenomic analysis resolves deep-level relationships within the green algal class Trebouxiophyceae.</title>
        <authorList>
            <person name="Lemieux C."/>
            <person name="Otis C."/>
            <person name="Turmel M."/>
        </authorList>
    </citation>
    <scope>NUCLEOTIDE SEQUENCE</scope>
</reference>
<keyword evidence="5" id="KW-0694">RNA-binding</keyword>
<keyword evidence="6" id="KW-0150">Chloroplast</keyword>
<dbReference type="AlphaFoldDB" id="A0A097KQZ7"/>
<sequence length="93" mass="10692">MSMMIELVKCPVVTEKSVQLLERNQYTFDVDLKLTKPQIKQLIEELFQVEVLAVNTHRPPKKKRGRGYKTACKRAIITIKSGQSIPLFEMTVS</sequence>
<dbReference type="RefSeq" id="YP_009106764.1">
    <property type="nucleotide sequence ID" value="NC_025548.1"/>
</dbReference>
<dbReference type="Gene3D" id="3.30.70.330">
    <property type="match status" value="1"/>
</dbReference>
<evidence type="ECO:0000313" key="6">
    <source>
        <dbReference type="EMBL" id="AIT95608.1"/>
    </source>
</evidence>
<keyword evidence="2 5" id="KW-0689">Ribosomal protein</keyword>
<evidence type="ECO:0000256" key="1">
    <source>
        <dbReference type="ARBA" id="ARBA00006700"/>
    </source>
</evidence>
<comment type="subunit">
    <text evidence="5">Part of the 50S ribosomal subunit.</text>
</comment>
<dbReference type="GO" id="GO:1990904">
    <property type="term" value="C:ribonucleoprotein complex"/>
    <property type="evidence" value="ECO:0007669"/>
    <property type="project" value="UniProtKB-KW"/>
</dbReference>
<dbReference type="EMBL" id="KM462887">
    <property type="protein sequence ID" value="AIT95608.1"/>
    <property type="molecule type" value="Genomic_DNA"/>
</dbReference>